<accession>A0ABV8CHC1</accession>
<dbReference type="PANTHER" id="PTHR11048">
    <property type="entry name" value="PRENYLTRANSFERASES"/>
    <property type="match status" value="1"/>
</dbReference>
<evidence type="ECO:0000313" key="14">
    <source>
        <dbReference type="Proteomes" id="UP001595758"/>
    </source>
</evidence>
<feature type="transmembrane region" description="Helical" evidence="11">
    <location>
        <begin position="257"/>
        <end position="280"/>
    </location>
</feature>
<feature type="transmembrane region" description="Helical" evidence="11">
    <location>
        <begin position="160"/>
        <end position="182"/>
    </location>
</feature>
<feature type="transmembrane region" description="Helical" evidence="11">
    <location>
        <begin position="203"/>
        <end position="222"/>
    </location>
</feature>
<dbReference type="Gene3D" id="1.20.120.1780">
    <property type="entry name" value="UbiA prenyltransferase"/>
    <property type="match status" value="1"/>
</dbReference>
<keyword evidence="8 11" id="KW-0812">Transmembrane</keyword>
<dbReference type="InterPro" id="IPR000537">
    <property type="entry name" value="UbiA_prenyltransferase"/>
</dbReference>
<proteinExistence type="inferred from homology"/>
<evidence type="ECO:0000256" key="8">
    <source>
        <dbReference type="ARBA" id="ARBA00022692"/>
    </source>
</evidence>
<comment type="caution">
    <text evidence="13">The sequence shown here is derived from an EMBL/GenBank/DDBJ whole genome shotgun (WGS) entry which is preliminary data.</text>
</comment>
<dbReference type="InterPro" id="IPR039653">
    <property type="entry name" value="Prenyltransferase"/>
</dbReference>
<keyword evidence="10 11" id="KW-0472">Membrane</keyword>
<name>A0ABV8CHC1_9GAMM</name>
<comment type="catalytic activity">
    <reaction evidence="11">
        <text>all-trans-octaprenyl diphosphate + 4-hydroxybenzoate = 4-hydroxy-3-(all-trans-octaprenyl)benzoate + diphosphate</text>
        <dbReference type="Rhea" id="RHEA:27782"/>
        <dbReference type="ChEBI" id="CHEBI:1617"/>
        <dbReference type="ChEBI" id="CHEBI:17879"/>
        <dbReference type="ChEBI" id="CHEBI:33019"/>
        <dbReference type="ChEBI" id="CHEBI:57711"/>
        <dbReference type="EC" id="2.5.1.39"/>
    </reaction>
</comment>
<evidence type="ECO:0000256" key="10">
    <source>
        <dbReference type="ARBA" id="ARBA00023136"/>
    </source>
</evidence>
<reference evidence="14" key="1">
    <citation type="journal article" date="2019" name="Int. J. Syst. Evol. Microbiol.">
        <title>The Global Catalogue of Microorganisms (GCM) 10K type strain sequencing project: providing services to taxonomists for standard genome sequencing and annotation.</title>
        <authorList>
            <consortium name="The Broad Institute Genomics Platform"/>
            <consortium name="The Broad Institute Genome Sequencing Center for Infectious Disease"/>
            <person name="Wu L."/>
            <person name="Ma J."/>
        </authorList>
    </citation>
    <scope>NUCLEOTIDE SEQUENCE [LARGE SCALE GENOMIC DNA]</scope>
    <source>
        <strain evidence="14">CCUG 59858</strain>
    </source>
</reference>
<dbReference type="GO" id="GO:0008412">
    <property type="term" value="F:4-hydroxybenzoate polyprenyltransferase activity"/>
    <property type="evidence" value="ECO:0007669"/>
    <property type="project" value="UniProtKB-EC"/>
</dbReference>
<evidence type="ECO:0000313" key="13">
    <source>
        <dbReference type="EMBL" id="MFC3909660.1"/>
    </source>
</evidence>
<keyword evidence="6 11" id="KW-0808">Transferase</keyword>
<comment type="cofactor">
    <cofactor evidence="1 11">
        <name>Mg(2+)</name>
        <dbReference type="ChEBI" id="CHEBI:18420"/>
    </cofactor>
</comment>
<dbReference type="InterPro" id="IPR030470">
    <property type="entry name" value="UbiA_prenylTrfase_CS"/>
</dbReference>
<dbReference type="Proteomes" id="UP001595758">
    <property type="component" value="Unassembled WGS sequence"/>
</dbReference>
<dbReference type="InterPro" id="IPR006370">
    <property type="entry name" value="HB_polyprenyltransferase-like"/>
</dbReference>
<evidence type="ECO:0000256" key="1">
    <source>
        <dbReference type="ARBA" id="ARBA00001946"/>
    </source>
</evidence>
<comment type="pathway">
    <text evidence="11">Cofactor biosynthesis; ubiquinone biosynthesis.</text>
</comment>
<keyword evidence="5 11" id="KW-0997">Cell inner membrane</keyword>
<protein>
    <recommendedName>
        <fullName evidence="11 12">4-hydroxybenzoate octaprenyltransferase</fullName>
        <ecNumber evidence="11 12">2.5.1.39</ecNumber>
    </recommendedName>
    <alternativeName>
        <fullName evidence="11">4-HB polyprenyltransferase</fullName>
    </alternativeName>
</protein>
<dbReference type="NCBIfam" id="TIGR01474">
    <property type="entry name" value="ubiA_proteo"/>
    <property type="match status" value="1"/>
</dbReference>
<dbReference type="RefSeq" id="WP_382344088.1">
    <property type="nucleotide sequence ID" value="NZ_JBHSAB010000027.1"/>
</dbReference>
<keyword evidence="9 11" id="KW-1133">Transmembrane helix</keyword>
<comment type="subcellular location">
    <subcellularLocation>
        <location evidence="11">Cell inner membrane</location>
        <topology evidence="11">Multi-pass membrane protein</topology>
    </subcellularLocation>
    <subcellularLocation>
        <location evidence="2">Membrane</location>
        <topology evidence="2">Multi-pass membrane protein</topology>
    </subcellularLocation>
</comment>
<dbReference type="Gene3D" id="1.10.357.140">
    <property type="entry name" value="UbiA prenyltransferase"/>
    <property type="match status" value="1"/>
</dbReference>
<evidence type="ECO:0000256" key="3">
    <source>
        <dbReference type="ARBA" id="ARBA00005985"/>
    </source>
</evidence>
<evidence type="ECO:0000256" key="5">
    <source>
        <dbReference type="ARBA" id="ARBA00022519"/>
    </source>
</evidence>
<feature type="transmembrane region" description="Helical" evidence="11">
    <location>
        <begin position="44"/>
        <end position="63"/>
    </location>
</feature>
<comment type="function">
    <text evidence="11">Catalyzes the prenylation of para-hydroxybenzoate (PHB) with an all-trans polyprenyl group. Mediates the second step in the final reaction sequence of ubiquinone-8 (UQ-8) biosynthesis, which is the condensation of the polyisoprenoid side chain with PHB, generating the first membrane-bound Q intermediate 3-octaprenyl-4-hydroxybenzoate.</text>
</comment>
<dbReference type="EC" id="2.5.1.39" evidence="11 12"/>
<evidence type="ECO:0000256" key="12">
    <source>
        <dbReference type="NCBIfam" id="TIGR01474"/>
    </source>
</evidence>
<organism evidence="13 14">
    <name type="scientific">Legionella dresdenensis</name>
    <dbReference type="NCBI Taxonomy" id="450200"/>
    <lineage>
        <taxon>Bacteria</taxon>
        <taxon>Pseudomonadati</taxon>
        <taxon>Pseudomonadota</taxon>
        <taxon>Gammaproteobacteria</taxon>
        <taxon>Legionellales</taxon>
        <taxon>Legionellaceae</taxon>
        <taxon>Legionella</taxon>
    </lineage>
</organism>
<evidence type="ECO:0000256" key="2">
    <source>
        <dbReference type="ARBA" id="ARBA00004141"/>
    </source>
</evidence>
<dbReference type="Pfam" id="PF01040">
    <property type="entry name" value="UbiA"/>
    <property type="match status" value="1"/>
</dbReference>
<feature type="transmembrane region" description="Helical" evidence="11">
    <location>
        <begin position="111"/>
        <end position="128"/>
    </location>
</feature>
<evidence type="ECO:0000256" key="11">
    <source>
        <dbReference type="HAMAP-Rule" id="MF_01635"/>
    </source>
</evidence>
<dbReference type="InterPro" id="IPR044878">
    <property type="entry name" value="UbiA_sf"/>
</dbReference>
<keyword evidence="7 11" id="KW-0831">Ubiquinone biosynthesis</keyword>
<feature type="transmembrane region" description="Helical" evidence="11">
    <location>
        <begin position="228"/>
        <end position="245"/>
    </location>
</feature>
<evidence type="ECO:0000256" key="6">
    <source>
        <dbReference type="ARBA" id="ARBA00022679"/>
    </source>
</evidence>
<dbReference type="EMBL" id="JBHSAB010000027">
    <property type="protein sequence ID" value="MFC3909660.1"/>
    <property type="molecule type" value="Genomic_DNA"/>
</dbReference>
<dbReference type="PANTHER" id="PTHR11048:SF28">
    <property type="entry name" value="4-HYDROXYBENZOATE POLYPRENYLTRANSFERASE, MITOCHONDRIAL"/>
    <property type="match status" value="1"/>
</dbReference>
<dbReference type="HAMAP" id="MF_01635">
    <property type="entry name" value="UbiA"/>
    <property type="match status" value="1"/>
</dbReference>
<evidence type="ECO:0000256" key="7">
    <source>
        <dbReference type="ARBA" id="ARBA00022688"/>
    </source>
</evidence>
<evidence type="ECO:0000256" key="9">
    <source>
        <dbReference type="ARBA" id="ARBA00022989"/>
    </source>
</evidence>
<feature type="transmembrane region" description="Helical" evidence="11">
    <location>
        <begin position="84"/>
        <end position="105"/>
    </location>
</feature>
<keyword evidence="14" id="KW-1185">Reference proteome</keyword>
<comment type="similarity">
    <text evidence="3 11">Belongs to the UbiA prenyltransferase family.</text>
</comment>
<dbReference type="CDD" id="cd13959">
    <property type="entry name" value="PT_UbiA_COQ2"/>
    <property type="match status" value="1"/>
</dbReference>
<sequence>MKLSVCLRLMRLDKPIGIFLLWLPTAWALWLANKGAPPLRLSVLFFLGTVLMRSAGCVVNDIADRQIDLHVKRTRERPLTSGQISLQAAIGLLAGLLLMALLVLIQLPAVCFYYALGALLVTVIYPFCKRYIQGPQLVLGLAFCMGIPMAYAASGVAIDFGAICLLLINFCWIVAYDTEYAMVDKADDLKIGVKSTAIWFADYDRIIIAFLHAVCHGLWLIIAIRADFYTLFYGFWFIAGTNLIYQHWLLSSNNESYYFRAFLTNSWYGLWMWLAIALTFN</sequence>
<evidence type="ECO:0000256" key="4">
    <source>
        <dbReference type="ARBA" id="ARBA00022475"/>
    </source>
</evidence>
<dbReference type="PROSITE" id="PS00943">
    <property type="entry name" value="UBIA"/>
    <property type="match status" value="1"/>
</dbReference>
<keyword evidence="11" id="KW-0460">Magnesium</keyword>
<keyword evidence="4 11" id="KW-1003">Cell membrane</keyword>
<gene>
    <name evidence="11 13" type="primary">ubiA</name>
    <name evidence="13" type="ORF">ACFORL_11320</name>
</gene>